<keyword evidence="2" id="KW-0326">Glycosidase</keyword>
<evidence type="ECO:0000259" key="4">
    <source>
        <dbReference type="SMART" id="SM00642"/>
    </source>
</evidence>
<dbReference type="CDD" id="cd02857">
    <property type="entry name" value="E_set_CDase_PDE_N"/>
    <property type="match status" value="1"/>
</dbReference>
<evidence type="ECO:0000256" key="1">
    <source>
        <dbReference type="ARBA" id="ARBA00022801"/>
    </source>
</evidence>
<organism evidence="5 6">
    <name type="scientific">Lacticaseibacillus pantheris DSM 15945 = JCM 12539 = NBRC 106106</name>
    <dbReference type="NCBI Taxonomy" id="1423783"/>
    <lineage>
        <taxon>Bacteria</taxon>
        <taxon>Bacillati</taxon>
        <taxon>Bacillota</taxon>
        <taxon>Bacilli</taxon>
        <taxon>Lactobacillales</taxon>
        <taxon>Lactobacillaceae</taxon>
        <taxon>Lacticaseibacillus</taxon>
    </lineage>
</organism>
<sequence length="544" mass="62501">MSLIYGDPYMTVTDAATTTPTWKYSVADMVKVGEGQTDDYWSLRVKMPYHRIQYQFAVEGSDGQHVLLSDRGIRADTAENRLKNNFRVPYFQEVDRVKTPDWAKTTVWYQIFPERFANGDQSNDPQGVKPWNPEDHPGREDFYGGDLQGVLDHLDDLQRLGINGLYFCPIFKASSNHKYDTIDYFDIDPDFGDKDLFERLVNEAHRRGMKVMLDAVFNHIGYQSLQWQDVLKNGDSSRFASWFHINSYPLTPFNDPSNNGGNPQYDTFAFEPHMPKLNTANPDVQDYLLEIATYWIKTFDIDAWRLDVANEVDHHFWRRFYQATQQCKKDFLVIGEVWHSSQPWLNGDQFSGVMNYAFTEQVEEHFLTSQQTAQNMVELLTDQLMMYRQQNAQVMLNTLDSHDTARILTVAGGDEKRALQALAFIFTQTGMPCIYYGTEMGMSGDNDPDCRKPMDWSQLGQPIWQKVHEIVQFRRDYAQLLGTGSTRLSVNSTGLIKVERVGSAHLTAYFNTTNNAVPLSMEPKLAQGYDGENLAPKGFVIEVI</sequence>
<dbReference type="EMBL" id="AZFJ01000004">
    <property type="protein sequence ID" value="KRL88245.1"/>
    <property type="molecule type" value="Genomic_DNA"/>
</dbReference>
<dbReference type="Pfam" id="PF02903">
    <property type="entry name" value="Alpha-amylase_N"/>
    <property type="match status" value="1"/>
</dbReference>
<gene>
    <name evidence="5" type="ORF">FC50_GL002399</name>
</gene>
<dbReference type="SMART" id="SM00642">
    <property type="entry name" value="Aamy"/>
    <property type="match status" value="1"/>
</dbReference>
<dbReference type="InterPro" id="IPR013783">
    <property type="entry name" value="Ig-like_fold"/>
</dbReference>
<comment type="caution">
    <text evidence="5">The sequence shown here is derived from an EMBL/GenBank/DDBJ whole genome shotgun (WGS) entry which is preliminary data.</text>
</comment>
<evidence type="ECO:0000313" key="6">
    <source>
        <dbReference type="Proteomes" id="UP000051922"/>
    </source>
</evidence>
<dbReference type="SUPFAM" id="SSF81296">
    <property type="entry name" value="E set domains"/>
    <property type="match status" value="1"/>
</dbReference>
<dbReference type="SUPFAM" id="SSF51445">
    <property type="entry name" value="(Trans)glycosidases"/>
    <property type="match status" value="1"/>
</dbReference>
<dbReference type="InterPro" id="IPR045857">
    <property type="entry name" value="O16G_dom_2"/>
</dbReference>
<feature type="domain" description="Glycosyl hydrolase family 13 catalytic" evidence="4">
    <location>
        <begin position="110"/>
        <end position="474"/>
    </location>
</feature>
<keyword evidence="1" id="KW-0378">Hydrolase</keyword>
<dbReference type="Proteomes" id="UP000051922">
    <property type="component" value="Unassembled WGS sequence"/>
</dbReference>
<dbReference type="InterPro" id="IPR006047">
    <property type="entry name" value="GH13_cat_dom"/>
</dbReference>
<dbReference type="InterPro" id="IPR004185">
    <property type="entry name" value="Glyco_hydro_13_lg-like_dom"/>
</dbReference>
<dbReference type="Gene3D" id="3.90.400.10">
    <property type="entry name" value="Oligo-1,6-glucosidase, Domain 2"/>
    <property type="match status" value="1"/>
</dbReference>
<keyword evidence="6" id="KW-1185">Reference proteome</keyword>
<dbReference type="AlphaFoldDB" id="A0A0R1UBM3"/>
<dbReference type="Pfam" id="PF00128">
    <property type="entry name" value="Alpha-amylase"/>
    <property type="match status" value="1"/>
</dbReference>
<dbReference type="GO" id="GO:0004553">
    <property type="term" value="F:hydrolase activity, hydrolyzing O-glycosyl compounds"/>
    <property type="evidence" value="ECO:0007669"/>
    <property type="project" value="InterPro"/>
</dbReference>
<dbReference type="InterPro" id="IPR017853">
    <property type="entry name" value="GH"/>
</dbReference>
<dbReference type="GO" id="GO:0005975">
    <property type="term" value="P:carbohydrate metabolic process"/>
    <property type="evidence" value="ECO:0007669"/>
    <property type="project" value="InterPro"/>
</dbReference>
<evidence type="ECO:0000313" key="5">
    <source>
        <dbReference type="EMBL" id="KRL88245.1"/>
    </source>
</evidence>
<dbReference type="CDD" id="cd11338">
    <property type="entry name" value="AmyAc_CMD"/>
    <property type="match status" value="1"/>
</dbReference>
<name>A0A0R1UBM3_9LACO</name>
<evidence type="ECO:0000256" key="3">
    <source>
        <dbReference type="SAM" id="MobiDB-lite"/>
    </source>
</evidence>
<reference evidence="5 6" key="1">
    <citation type="journal article" date="2015" name="Genome Announc.">
        <title>Expanding the biotechnology potential of lactobacilli through comparative genomics of 213 strains and associated genera.</title>
        <authorList>
            <person name="Sun Z."/>
            <person name="Harris H.M."/>
            <person name="McCann A."/>
            <person name="Guo C."/>
            <person name="Argimon S."/>
            <person name="Zhang W."/>
            <person name="Yang X."/>
            <person name="Jeffery I.B."/>
            <person name="Cooney J.C."/>
            <person name="Kagawa T.F."/>
            <person name="Liu W."/>
            <person name="Song Y."/>
            <person name="Salvetti E."/>
            <person name="Wrobel A."/>
            <person name="Rasinkangas P."/>
            <person name="Parkhill J."/>
            <person name="Rea M.C."/>
            <person name="O'Sullivan O."/>
            <person name="Ritari J."/>
            <person name="Douillard F.P."/>
            <person name="Paul Ross R."/>
            <person name="Yang R."/>
            <person name="Briner A.E."/>
            <person name="Felis G.E."/>
            <person name="de Vos W.M."/>
            <person name="Barrangou R."/>
            <person name="Klaenhammer T.R."/>
            <person name="Caufield P.W."/>
            <person name="Cui Y."/>
            <person name="Zhang H."/>
            <person name="O'Toole P.W."/>
        </authorList>
    </citation>
    <scope>NUCLEOTIDE SEQUENCE [LARGE SCALE GENOMIC DNA]</scope>
    <source>
        <strain evidence="5 6">DSM 15945</strain>
    </source>
</reference>
<dbReference type="PANTHER" id="PTHR10357">
    <property type="entry name" value="ALPHA-AMYLASE FAMILY MEMBER"/>
    <property type="match status" value="1"/>
</dbReference>
<dbReference type="Gene3D" id="2.60.40.10">
    <property type="entry name" value="Immunoglobulins"/>
    <property type="match status" value="1"/>
</dbReference>
<dbReference type="InterPro" id="IPR014756">
    <property type="entry name" value="Ig_E-set"/>
</dbReference>
<feature type="region of interest" description="Disordered" evidence="3">
    <location>
        <begin position="117"/>
        <end position="139"/>
    </location>
</feature>
<dbReference type="STRING" id="1423783.FC50_GL002399"/>
<dbReference type="Gene3D" id="3.20.20.80">
    <property type="entry name" value="Glycosidases"/>
    <property type="match status" value="1"/>
</dbReference>
<dbReference type="PATRIC" id="fig|1423783.4.peg.2471"/>
<dbReference type="PANTHER" id="PTHR10357:SF210">
    <property type="entry name" value="MALTODEXTRIN GLUCOSIDASE"/>
    <property type="match status" value="1"/>
</dbReference>
<accession>A0A0R1UBM3</accession>
<proteinExistence type="predicted"/>
<evidence type="ECO:0000256" key="2">
    <source>
        <dbReference type="ARBA" id="ARBA00023295"/>
    </source>
</evidence>
<protein>
    <submittedName>
        <fullName evidence="5">Neopullulanase</fullName>
    </submittedName>
</protein>